<reference evidence="1 2" key="1">
    <citation type="submission" date="2018-08" db="EMBL/GenBank/DDBJ databases">
        <title>A genome reference for cultivated species of the human gut microbiota.</title>
        <authorList>
            <person name="Zou Y."/>
            <person name="Xue W."/>
            <person name="Luo G."/>
        </authorList>
    </citation>
    <scope>NUCLEOTIDE SEQUENCE [LARGE SCALE GENOMIC DNA]</scope>
    <source>
        <strain evidence="1 2">AF22-21</strain>
    </source>
</reference>
<sequence length="227" mass="25655">MNKTAVKGMSAVLVLVVLGIAAGMITRRTFVDNTDLKAFVDTNPHVEYCDINYAEDDSLGLVDGDSVESVSDLMADGELVVKVHLDETWNRKLYQECVLSKVKVDNVYQGNAEPGEEIYIFEPVDCVDDFMDCTCGYTLMQEETEYVLFLKKLKNAGYGDAEYVYMPQCMTYGKYTYGDSVPAKYIDSQDSDKLPAYSDIRDAEVIVLDDEQYDKYCKLKKEVMALR</sequence>
<evidence type="ECO:0000313" key="1">
    <source>
        <dbReference type="EMBL" id="RGS43960.1"/>
    </source>
</evidence>
<accession>A0A3R5WL88</accession>
<gene>
    <name evidence="1" type="ORF">DWX94_02560</name>
</gene>
<organism evidence="1 2">
    <name type="scientific">Coprococcus eutactus</name>
    <dbReference type="NCBI Taxonomy" id="33043"/>
    <lineage>
        <taxon>Bacteria</taxon>
        <taxon>Bacillati</taxon>
        <taxon>Bacillota</taxon>
        <taxon>Clostridia</taxon>
        <taxon>Lachnospirales</taxon>
        <taxon>Lachnospiraceae</taxon>
        <taxon>Coprococcus</taxon>
    </lineage>
</organism>
<protein>
    <submittedName>
        <fullName evidence="1">Uncharacterized protein</fullName>
    </submittedName>
</protein>
<dbReference type="EMBL" id="QRVK01000003">
    <property type="protein sequence ID" value="RGS43960.1"/>
    <property type="molecule type" value="Genomic_DNA"/>
</dbReference>
<evidence type="ECO:0000313" key="2">
    <source>
        <dbReference type="Proteomes" id="UP000283295"/>
    </source>
</evidence>
<proteinExistence type="predicted"/>
<name>A0A3R5WL88_9FIRM</name>
<comment type="caution">
    <text evidence="1">The sequence shown here is derived from an EMBL/GenBank/DDBJ whole genome shotgun (WGS) entry which is preliminary data.</text>
</comment>
<dbReference type="AlphaFoldDB" id="A0A3R5WL88"/>
<dbReference type="Proteomes" id="UP000283295">
    <property type="component" value="Unassembled WGS sequence"/>
</dbReference>